<evidence type="ECO:0000256" key="1">
    <source>
        <dbReference type="ARBA" id="ARBA00022630"/>
    </source>
</evidence>
<comment type="caution">
    <text evidence="6">The sequence shown here is derived from an EMBL/GenBank/DDBJ whole genome shotgun (WGS) entry which is preliminary data.</text>
</comment>
<keyword evidence="2" id="KW-0288">FMN</keyword>
<dbReference type="InterPro" id="IPR036661">
    <property type="entry name" value="Luciferase-like_sf"/>
</dbReference>
<keyword evidence="4 6" id="KW-0503">Monooxygenase</keyword>
<dbReference type="GO" id="GO:0008726">
    <property type="term" value="F:alkanesulfonate monooxygenase activity"/>
    <property type="evidence" value="ECO:0007669"/>
    <property type="project" value="UniProtKB-EC"/>
</dbReference>
<dbReference type="Proteomes" id="UP000035214">
    <property type="component" value="Unassembled WGS sequence"/>
</dbReference>
<feature type="domain" description="Luciferase-like" evidence="5">
    <location>
        <begin position="24"/>
        <end position="322"/>
    </location>
</feature>
<organism evidence="6 7">
    <name type="scientific">Bacillus cereus</name>
    <dbReference type="NCBI Taxonomy" id="1396"/>
    <lineage>
        <taxon>Bacteria</taxon>
        <taxon>Bacillati</taxon>
        <taxon>Bacillota</taxon>
        <taxon>Bacilli</taxon>
        <taxon>Bacillales</taxon>
        <taxon>Bacillaceae</taxon>
        <taxon>Bacillus</taxon>
        <taxon>Bacillus cereus group</taxon>
    </lineage>
</organism>
<dbReference type="GO" id="GO:0046306">
    <property type="term" value="P:alkanesulfonate catabolic process"/>
    <property type="evidence" value="ECO:0007669"/>
    <property type="project" value="TreeGrafter"/>
</dbReference>
<dbReference type="SUPFAM" id="SSF51679">
    <property type="entry name" value="Bacterial luciferase-like"/>
    <property type="match status" value="1"/>
</dbReference>
<dbReference type="AlphaFoldDB" id="A0A0G8EYR6"/>
<accession>A0A0G8EYR6</accession>
<evidence type="ECO:0000313" key="7">
    <source>
        <dbReference type="Proteomes" id="UP000035214"/>
    </source>
</evidence>
<dbReference type="PATRIC" id="fig|1396.428.peg.4628"/>
<keyword evidence="1" id="KW-0285">Flavoprotein</keyword>
<dbReference type="PANTHER" id="PTHR42847:SF4">
    <property type="entry name" value="ALKANESULFONATE MONOOXYGENASE-RELATED"/>
    <property type="match status" value="1"/>
</dbReference>
<accession>A0A286NKH9</accession>
<protein>
    <submittedName>
        <fullName evidence="6">Alkanesulfonate monooxygenase</fullName>
        <ecNumber evidence="6">1.14.14.5</ecNumber>
    </submittedName>
</protein>
<evidence type="ECO:0000256" key="4">
    <source>
        <dbReference type="ARBA" id="ARBA00023033"/>
    </source>
</evidence>
<dbReference type="InterPro" id="IPR011251">
    <property type="entry name" value="Luciferase-like_dom"/>
</dbReference>
<dbReference type="PANTHER" id="PTHR42847">
    <property type="entry name" value="ALKANESULFONATE MONOOXYGENASE"/>
    <property type="match status" value="1"/>
</dbReference>
<dbReference type="InterPro" id="IPR050172">
    <property type="entry name" value="SsuD_RutA_monooxygenase"/>
</dbReference>
<sequence>MINKEVVPSKVEFCWGLPVIPTPQTKELLEEYVNQAKRAEKNNFDSVLVSIAPTSVDPMIAASMIGMNTEFVKILVAQNTNQMLPTVTAKALNTLNSLIGNRADINIVTGSASLVLARDGLPEPHHVRYARTKEYIELLQQLRRGVTSYKGEFYQVENSDIYPKEDLSRSARYFVAGSSEEAMRIAAEYGDAYILYATDRKSLREHYQTVNNYAKQYGREKIPGAILVDIIARETSEEAYEEAYELLERTPAALKRMTKLFLDNADSVGLRRYKDLITKDSMWIDDHLWGGLSLVNPSNSISIVGSYEEVISTLTDFWEIGANYFLITSQISEHEIERIGQNVVQPFKKKIEKLIQVN</sequence>
<dbReference type="Gene3D" id="3.20.20.30">
    <property type="entry name" value="Luciferase-like domain"/>
    <property type="match status" value="1"/>
</dbReference>
<evidence type="ECO:0000256" key="3">
    <source>
        <dbReference type="ARBA" id="ARBA00023002"/>
    </source>
</evidence>
<name>A0A0G8EYR6_BACCE</name>
<evidence type="ECO:0000313" key="6">
    <source>
        <dbReference type="EMBL" id="KLA29468.1"/>
    </source>
</evidence>
<proteinExistence type="predicted"/>
<gene>
    <name evidence="6" type="ORF">B4077_3528</name>
</gene>
<evidence type="ECO:0000259" key="5">
    <source>
        <dbReference type="Pfam" id="PF00296"/>
    </source>
</evidence>
<dbReference type="Pfam" id="PF00296">
    <property type="entry name" value="Bac_luciferase"/>
    <property type="match status" value="1"/>
</dbReference>
<evidence type="ECO:0000256" key="2">
    <source>
        <dbReference type="ARBA" id="ARBA00022643"/>
    </source>
</evidence>
<dbReference type="RefSeq" id="WP_000608545.1">
    <property type="nucleotide sequence ID" value="NZ_CP011152.1"/>
</dbReference>
<reference evidence="6 7" key="1">
    <citation type="submission" date="2015-04" db="EMBL/GenBank/DDBJ databases">
        <title>Draft Genome Sequences of Eight Spore-Forming Food Isolates of Bacillus cereus Genome sequencing.</title>
        <authorList>
            <person name="Krawcyk A.O."/>
            <person name="de Jong A."/>
            <person name="Eijlander R.T."/>
            <person name="Berendsen E.M."/>
            <person name="Holsappel S."/>
            <person name="Wells-Bennik M."/>
            <person name="Kuipers O.P."/>
        </authorList>
    </citation>
    <scope>NUCLEOTIDE SEQUENCE [LARGE SCALE GENOMIC DNA]</scope>
    <source>
        <strain evidence="6 7">B4077</strain>
    </source>
</reference>
<dbReference type="SMR" id="A0A0G8EYR6"/>
<dbReference type="EMBL" id="LCYI01000022">
    <property type="protein sequence ID" value="KLA29468.1"/>
    <property type="molecule type" value="Genomic_DNA"/>
</dbReference>
<dbReference type="GeneID" id="67469892"/>
<keyword evidence="3 6" id="KW-0560">Oxidoreductase</keyword>
<dbReference type="EC" id="1.14.14.5" evidence="6"/>